<accession>A0AAV4V0H9</accession>
<dbReference type="EMBL" id="BPLR01013734">
    <property type="protein sequence ID" value="GIY63389.1"/>
    <property type="molecule type" value="Genomic_DNA"/>
</dbReference>
<evidence type="ECO:0000313" key="2">
    <source>
        <dbReference type="Proteomes" id="UP001054945"/>
    </source>
</evidence>
<reference evidence="1 2" key="1">
    <citation type="submission" date="2021-06" db="EMBL/GenBank/DDBJ databases">
        <title>Caerostris extrusa draft genome.</title>
        <authorList>
            <person name="Kono N."/>
            <person name="Arakawa K."/>
        </authorList>
    </citation>
    <scope>NUCLEOTIDE SEQUENCE [LARGE SCALE GENOMIC DNA]</scope>
</reference>
<comment type="caution">
    <text evidence="1">The sequence shown here is derived from an EMBL/GenBank/DDBJ whole genome shotgun (WGS) entry which is preliminary data.</text>
</comment>
<keyword evidence="2" id="KW-1185">Reference proteome</keyword>
<proteinExistence type="predicted"/>
<name>A0AAV4V0H9_CAEEX</name>
<dbReference type="AlphaFoldDB" id="A0AAV4V0H9"/>
<gene>
    <name evidence="1" type="primary">AVEN_51181_1</name>
    <name evidence="1" type="ORF">CEXT_148541</name>
</gene>
<sequence>MTVMAFARIKNIGFVLIRFAKREKTTLEKFITAIKEVNIPHSWIANKYVITRRKSPDLSFDFDTDHVEEFNPLASTPISSPSRRRFRSAGERKFVRETEPPWKVKSEIKFLLT</sequence>
<protein>
    <submittedName>
        <fullName evidence="1">Uncharacterized protein</fullName>
    </submittedName>
</protein>
<organism evidence="1 2">
    <name type="scientific">Caerostris extrusa</name>
    <name type="common">Bark spider</name>
    <name type="synonym">Caerostris bankana</name>
    <dbReference type="NCBI Taxonomy" id="172846"/>
    <lineage>
        <taxon>Eukaryota</taxon>
        <taxon>Metazoa</taxon>
        <taxon>Ecdysozoa</taxon>
        <taxon>Arthropoda</taxon>
        <taxon>Chelicerata</taxon>
        <taxon>Arachnida</taxon>
        <taxon>Araneae</taxon>
        <taxon>Araneomorphae</taxon>
        <taxon>Entelegynae</taxon>
        <taxon>Araneoidea</taxon>
        <taxon>Araneidae</taxon>
        <taxon>Caerostris</taxon>
    </lineage>
</organism>
<evidence type="ECO:0000313" key="1">
    <source>
        <dbReference type="EMBL" id="GIY63389.1"/>
    </source>
</evidence>
<dbReference type="Proteomes" id="UP001054945">
    <property type="component" value="Unassembled WGS sequence"/>
</dbReference>